<evidence type="ECO:0000256" key="1">
    <source>
        <dbReference type="ARBA" id="ARBA00007398"/>
    </source>
</evidence>
<evidence type="ECO:0000313" key="4">
    <source>
        <dbReference type="EMBL" id="KAK5102456.1"/>
    </source>
</evidence>
<feature type="domain" description="Asteroid" evidence="3">
    <location>
        <begin position="160"/>
        <end position="414"/>
    </location>
</feature>
<dbReference type="InterPro" id="IPR026832">
    <property type="entry name" value="Asteroid"/>
</dbReference>
<organism evidence="4 5">
    <name type="scientific">Lithohypha guttulata</name>
    <dbReference type="NCBI Taxonomy" id="1690604"/>
    <lineage>
        <taxon>Eukaryota</taxon>
        <taxon>Fungi</taxon>
        <taxon>Dikarya</taxon>
        <taxon>Ascomycota</taxon>
        <taxon>Pezizomycotina</taxon>
        <taxon>Eurotiomycetes</taxon>
        <taxon>Chaetothyriomycetidae</taxon>
        <taxon>Chaetothyriales</taxon>
        <taxon>Trichomeriaceae</taxon>
        <taxon>Lithohypha</taxon>
    </lineage>
</organism>
<dbReference type="Gene3D" id="3.40.50.1010">
    <property type="entry name" value="5'-nuclease"/>
    <property type="match status" value="1"/>
</dbReference>
<dbReference type="PANTHER" id="PTHR15665:SF1">
    <property type="entry name" value="PROTEIN ASTEROID HOMOLOG 1"/>
    <property type="match status" value="1"/>
</dbReference>
<comment type="similarity">
    <text evidence="1">Belongs to the asteroid family.</text>
</comment>
<dbReference type="Pfam" id="PF12813">
    <property type="entry name" value="XPG_I_2"/>
    <property type="match status" value="1"/>
</dbReference>
<evidence type="ECO:0000256" key="2">
    <source>
        <dbReference type="SAM" id="MobiDB-lite"/>
    </source>
</evidence>
<dbReference type="EMBL" id="JAVRRG010000001">
    <property type="protein sequence ID" value="KAK5102456.1"/>
    <property type="molecule type" value="Genomic_DNA"/>
</dbReference>
<dbReference type="PANTHER" id="PTHR15665">
    <property type="entry name" value="ASTEROID PROTEIN"/>
    <property type="match status" value="1"/>
</dbReference>
<dbReference type="SUPFAM" id="SSF88723">
    <property type="entry name" value="PIN domain-like"/>
    <property type="match status" value="1"/>
</dbReference>
<accession>A0ABR0KPH7</accession>
<comment type="caution">
    <text evidence="4">The sequence shown here is derived from an EMBL/GenBank/DDBJ whole genome shotgun (WGS) entry which is preliminary data.</text>
</comment>
<feature type="region of interest" description="Disordered" evidence="2">
    <location>
        <begin position="613"/>
        <end position="656"/>
    </location>
</feature>
<keyword evidence="5" id="KW-1185">Reference proteome</keyword>
<dbReference type="Proteomes" id="UP001345013">
    <property type="component" value="Unassembled WGS sequence"/>
</dbReference>
<gene>
    <name evidence="4" type="ORF">LTR24_000015</name>
</gene>
<name>A0ABR0KPH7_9EURO</name>
<evidence type="ECO:0000259" key="3">
    <source>
        <dbReference type="Pfam" id="PF12813"/>
    </source>
</evidence>
<dbReference type="InterPro" id="IPR029060">
    <property type="entry name" value="PIN-like_dom_sf"/>
</dbReference>
<protein>
    <recommendedName>
        <fullName evidence="3">Asteroid domain-containing protein</fullName>
    </recommendedName>
</protein>
<dbReference type="InterPro" id="IPR039436">
    <property type="entry name" value="Asteroid_dom"/>
</dbReference>
<feature type="compositionally biased region" description="Polar residues" evidence="2">
    <location>
        <begin position="646"/>
        <end position="656"/>
    </location>
</feature>
<sequence length="656" mass="71897">MGIPRLAQDLRPYLERCIVTRQTTGDSEIRIARFVVDGPSMVYHIYKLLIRSTVGNSSSLSNEPSYASLNAAVRCFLSDLESCGAAIKHIFFDGGLPLAKRPTRLERLERSRTQLQFQKLTNPILRFLCAESTGQIPAVIGEALWQTGSSRTIASTDFAAPFIVPAVIEHLKNTRWASVVSVVPGEAEAFCAPAAKACNAAILTNDSDLALFKDLASDGVVVLLHSMKLSVTGNARVLEAQCWRPREIVQKLELHGLLGLGFERSKDSTASFGIILQRAKDSRSIAESDTGFTAFQTQFNGPSESATELSSSKSLTNFDPRLSEIVCQLFNASDATVSNSPAILQLSLPILHEDPTRDSSWSYGRSLRHAAYCLLHLHKLKTTKAHPAAELPTSDPSVSELSRKGQRIAEDKLPLTSSHQPISSAKTNMNLLNQYLATASPSTSTSTPPTPTATTYILWALHTVLDQRLTAGKQSYSRNLIKQFLSLTPLPSERQQKPRAGLPVSDSANGWTLLHLNANVQAVLYSARMLKQTVDFLKKNREHDQAGTDDEIAKLAQVLGSMPPIEDLFLDLIGARRLMQQVPQEKLRGMISPIFELASWSLDDMNEAAKEGSSNLEVVVSRKSKKRKKAKVEEDNKASASAAKPRSTNPFNLLTQ</sequence>
<reference evidence="4 5" key="1">
    <citation type="submission" date="2023-08" db="EMBL/GenBank/DDBJ databases">
        <title>Black Yeasts Isolated from many extreme environments.</title>
        <authorList>
            <person name="Coleine C."/>
            <person name="Stajich J.E."/>
            <person name="Selbmann L."/>
        </authorList>
    </citation>
    <scope>NUCLEOTIDE SEQUENCE [LARGE SCALE GENOMIC DNA]</scope>
    <source>
        <strain evidence="4 5">CCFEE 5885</strain>
    </source>
</reference>
<evidence type="ECO:0000313" key="5">
    <source>
        <dbReference type="Proteomes" id="UP001345013"/>
    </source>
</evidence>
<proteinExistence type="inferred from homology"/>